<dbReference type="EMBL" id="BK014988">
    <property type="protein sequence ID" value="DAD85813.1"/>
    <property type="molecule type" value="Genomic_DNA"/>
</dbReference>
<name>A0A8S5MTY3_9VIRU</name>
<organism evidence="1">
    <name type="scientific">Inoviridae sp. ctDEu7</name>
    <dbReference type="NCBI Taxonomy" id="2826759"/>
    <lineage>
        <taxon>Viruses</taxon>
        <taxon>Monodnaviria</taxon>
        <taxon>Loebvirae</taxon>
        <taxon>Hofneiviricota</taxon>
        <taxon>Faserviricetes</taxon>
        <taxon>Tubulavirales</taxon>
        <taxon>Inoviridae</taxon>
    </lineage>
</organism>
<proteinExistence type="predicted"/>
<accession>A0A8S5MTY3</accession>
<reference evidence="1" key="1">
    <citation type="journal article" date="2021" name="Proc. Natl. Acad. Sci. U.S.A.">
        <title>A Catalog of Tens of Thousands of Viruses from Human Metagenomes Reveals Hidden Associations with Chronic Diseases.</title>
        <authorList>
            <person name="Tisza M.J."/>
            <person name="Buck C.B."/>
        </authorList>
    </citation>
    <scope>NUCLEOTIDE SEQUENCE</scope>
    <source>
        <strain evidence="1">CtDEu7</strain>
    </source>
</reference>
<sequence>MTTPNPLYIVILLQHFNHIFKLLTTIKWNCFICKKTDPYLKQGSDKFSIFLSF</sequence>
<protein>
    <submittedName>
        <fullName evidence="1">Uncharacterized protein</fullName>
    </submittedName>
</protein>
<evidence type="ECO:0000313" key="1">
    <source>
        <dbReference type="EMBL" id="DAD85813.1"/>
    </source>
</evidence>